<dbReference type="Proteomes" id="UP000214973">
    <property type="component" value="Chromosome 1"/>
</dbReference>
<dbReference type="GO" id="GO:0005886">
    <property type="term" value="C:plasma membrane"/>
    <property type="evidence" value="ECO:0007669"/>
    <property type="project" value="UniProtKB-SubCell"/>
</dbReference>
<accession>A0A239YDE7</accession>
<feature type="transmembrane region" description="Helical" evidence="7">
    <location>
        <begin position="139"/>
        <end position="162"/>
    </location>
</feature>
<evidence type="ECO:0000256" key="7">
    <source>
        <dbReference type="SAM" id="Phobius"/>
    </source>
</evidence>
<keyword evidence="2" id="KW-0813">Transport</keyword>
<evidence type="ECO:0000256" key="3">
    <source>
        <dbReference type="ARBA" id="ARBA00022475"/>
    </source>
</evidence>
<dbReference type="PANTHER" id="PTHR43414:SF6">
    <property type="entry name" value="MULTIDRUG RESISTANCE PROTEIN MDTG"/>
    <property type="match status" value="1"/>
</dbReference>
<reference evidence="9 10" key="1">
    <citation type="submission" date="2017-06" db="EMBL/GenBank/DDBJ databases">
        <authorList>
            <consortium name="Pathogen Informatics"/>
        </authorList>
    </citation>
    <scope>NUCLEOTIDE SEQUENCE [LARGE SCALE GENOMIC DNA]</scope>
    <source>
        <strain evidence="9 10">NCTC12018</strain>
    </source>
</reference>
<evidence type="ECO:0000256" key="5">
    <source>
        <dbReference type="ARBA" id="ARBA00022989"/>
    </source>
</evidence>
<feature type="transmembrane region" description="Helical" evidence="7">
    <location>
        <begin position="249"/>
        <end position="272"/>
    </location>
</feature>
<protein>
    <submittedName>
        <fullName evidence="9">Multidrug-efflux transporter 3</fullName>
    </submittedName>
</protein>
<evidence type="ECO:0000256" key="1">
    <source>
        <dbReference type="ARBA" id="ARBA00004651"/>
    </source>
</evidence>
<dbReference type="AlphaFoldDB" id="A0A239YDE7"/>
<dbReference type="PROSITE" id="PS00217">
    <property type="entry name" value="SUGAR_TRANSPORT_2"/>
    <property type="match status" value="1"/>
</dbReference>
<gene>
    <name evidence="9" type="primary">bmr3</name>
    <name evidence="9" type="ORF">SAMEA44547418_00251</name>
</gene>
<feature type="transmembrane region" description="Helical" evidence="7">
    <location>
        <begin position="168"/>
        <end position="186"/>
    </location>
</feature>
<evidence type="ECO:0000313" key="10">
    <source>
        <dbReference type="Proteomes" id="UP000214973"/>
    </source>
</evidence>
<keyword evidence="6 7" id="KW-0472">Membrane</keyword>
<dbReference type="EMBL" id="LT906470">
    <property type="protein sequence ID" value="SNV56867.1"/>
    <property type="molecule type" value="Genomic_DNA"/>
</dbReference>
<comment type="subcellular location">
    <subcellularLocation>
        <location evidence="1">Cell membrane</location>
        <topology evidence="1">Multi-pass membrane protein</topology>
    </subcellularLocation>
</comment>
<dbReference type="GO" id="GO:0022857">
    <property type="term" value="F:transmembrane transporter activity"/>
    <property type="evidence" value="ECO:0007669"/>
    <property type="project" value="InterPro"/>
</dbReference>
<dbReference type="PANTHER" id="PTHR43414">
    <property type="entry name" value="MULTIDRUG RESISTANCE PROTEIN MDTG"/>
    <property type="match status" value="1"/>
</dbReference>
<evidence type="ECO:0000256" key="2">
    <source>
        <dbReference type="ARBA" id="ARBA00022448"/>
    </source>
</evidence>
<evidence type="ECO:0000256" key="6">
    <source>
        <dbReference type="ARBA" id="ARBA00023136"/>
    </source>
</evidence>
<dbReference type="SUPFAM" id="SSF103473">
    <property type="entry name" value="MFS general substrate transporter"/>
    <property type="match status" value="1"/>
</dbReference>
<feature type="transmembrane region" description="Helical" evidence="7">
    <location>
        <begin position="46"/>
        <end position="67"/>
    </location>
</feature>
<feature type="transmembrane region" description="Helical" evidence="7">
    <location>
        <begin position="308"/>
        <end position="330"/>
    </location>
</feature>
<keyword evidence="10" id="KW-1185">Reference proteome</keyword>
<feature type="transmembrane region" description="Helical" evidence="7">
    <location>
        <begin position="104"/>
        <end position="127"/>
    </location>
</feature>
<dbReference type="Pfam" id="PF07690">
    <property type="entry name" value="MFS_1"/>
    <property type="match status" value="2"/>
</dbReference>
<evidence type="ECO:0000313" key="9">
    <source>
        <dbReference type="EMBL" id="SNV56867.1"/>
    </source>
</evidence>
<feature type="transmembrane region" description="Helical" evidence="7">
    <location>
        <begin position="342"/>
        <end position="364"/>
    </location>
</feature>
<feature type="domain" description="Major facilitator superfamily (MFS) profile" evidence="8">
    <location>
        <begin position="6"/>
        <end position="396"/>
    </location>
</feature>
<proteinExistence type="predicted"/>
<keyword evidence="3" id="KW-1003">Cell membrane</keyword>
<dbReference type="InterPro" id="IPR011701">
    <property type="entry name" value="MFS"/>
</dbReference>
<feature type="transmembrane region" description="Helical" evidence="7">
    <location>
        <begin position="9"/>
        <end position="34"/>
    </location>
</feature>
<evidence type="ECO:0000256" key="4">
    <source>
        <dbReference type="ARBA" id="ARBA00022692"/>
    </source>
</evidence>
<name>A0A239YDE7_9FIRM</name>
<dbReference type="Gene3D" id="1.20.1250.20">
    <property type="entry name" value="MFS general substrate transporter like domains"/>
    <property type="match status" value="1"/>
</dbReference>
<feature type="transmembrane region" description="Helical" evidence="7">
    <location>
        <begin position="79"/>
        <end position="98"/>
    </location>
</feature>
<dbReference type="InterPro" id="IPR036259">
    <property type="entry name" value="MFS_trans_sf"/>
</dbReference>
<keyword evidence="5 7" id="KW-1133">Transmembrane helix</keyword>
<sequence>MGSDWKRLIYLICAIQVGAGITIIGILSFIPLFLVDLGLHDQGEAAMWAGIVSGVTPCMVALSAPFWSRKANEIGPRKVMLFILLTLTASVGVCGFTQTPLQLLALRTLQGLVGGYVPIGLAIIILITPEEKVPWAMGLYQASMVMGLVFGPLMGGLAADLLGYRAPFFLFSALSGLCLLGVYFLMPNLQFTHKVDEKESQWSLIKSFLSIPTVRLLVGMQFLCNFGITGIGPILPLYIKHYMNVNDEYVATIVGVIIFGAGIFSALASLSIGHFSKRLSMPRILLMATCAVGGFFVLQYIVPSVWALGTFRAIAGFFMGFITPIANTLISQAVPVERRGIVFGAVSSVAMMGNVLGPVISGMIARGFGYGAVFWSTAGIFFAAALFIYQNLIRKSI</sequence>
<dbReference type="PROSITE" id="PS50850">
    <property type="entry name" value="MFS"/>
    <property type="match status" value="1"/>
</dbReference>
<feature type="transmembrane region" description="Helical" evidence="7">
    <location>
        <begin position="370"/>
        <end position="389"/>
    </location>
</feature>
<dbReference type="RefSeq" id="WP_095065039.1">
    <property type="nucleotide sequence ID" value="NZ_LT906470.1"/>
</dbReference>
<evidence type="ECO:0000259" key="8">
    <source>
        <dbReference type="PROSITE" id="PS50850"/>
    </source>
</evidence>
<dbReference type="InterPro" id="IPR020846">
    <property type="entry name" value="MFS_dom"/>
</dbReference>
<organism evidence="9 10">
    <name type="scientific">Veillonella rodentium</name>
    <dbReference type="NCBI Taxonomy" id="248315"/>
    <lineage>
        <taxon>Bacteria</taxon>
        <taxon>Bacillati</taxon>
        <taxon>Bacillota</taxon>
        <taxon>Negativicutes</taxon>
        <taxon>Veillonellales</taxon>
        <taxon>Veillonellaceae</taxon>
        <taxon>Veillonella</taxon>
    </lineage>
</organism>
<feature type="transmembrane region" description="Helical" evidence="7">
    <location>
        <begin position="207"/>
        <end position="229"/>
    </location>
</feature>
<keyword evidence="4 7" id="KW-0812">Transmembrane</keyword>
<dbReference type="KEGG" id="vrm:44547418_00251"/>
<dbReference type="InterPro" id="IPR005829">
    <property type="entry name" value="Sugar_transporter_CS"/>
</dbReference>
<feature type="transmembrane region" description="Helical" evidence="7">
    <location>
        <begin position="284"/>
        <end position="302"/>
    </location>
</feature>